<evidence type="ECO:0000313" key="4">
    <source>
        <dbReference type="Proteomes" id="UP001295444"/>
    </source>
</evidence>
<accession>A0AAD1TAT8</accession>
<evidence type="ECO:0000256" key="1">
    <source>
        <dbReference type="SAM" id="Coils"/>
    </source>
</evidence>
<feature type="region of interest" description="Disordered" evidence="2">
    <location>
        <begin position="1"/>
        <end position="41"/>
    </location>
</feature>
<name>A0AAD1TAT8_PELCU</name>
<evidence type="ECO:0000313" key="3">
    <source>
        <dbReference type="EMBL" id="CAH2321337.1"/>
    </source>
</evidence>
<proteinExistence type="predicted"/>
<dbReference type="EMBL" id="OW240922">
    <property type="protein sequence ID" value="CAH2321337.1"/>
    <property type="molecule type" value="Genomic_DNA"/>
</dbReference>
<organism evidence="3 4">
    <name type="scientific">Pelobates cultripes</name>
    <name type="common">Western spadefoot toad</name>
    <dbReference type="NCBI Taxonomy" id="61616"/>
    <lineage>
        <taxon>Eukaryota</taxon>
        <taxon>Metazoa</taxon>
        <taxon>Chordata</taxon>
        <taxon>Craniata</taxon>
        <taxon>Vertebrata</taxon>
        <taxon>Euteleostomi</taxon>
        <taxon>Amphibia</taxon>
        <taxon>Batrachia</taxon>
        <taxon>Anura</taxon>
        <taxon>Pelobatoidea</taxon>
        <taxon>Pelobatidae</taxon>
        <taxon>Pelobates</taxon>
    </lineage>
</organism>
<sequence length="192" mass="22492">MATKKAQDTKSTGKKDKKDLVQDKSMSIYFSPQQQKDKIKNNKQNMEESFATTGSTVNEDVNKELITVSQLQASFSENLAEIKNILMINTAEIKNEIKQEMFKLTVKIQNFEDQISTLDFHVNTLKDDNVKIHQKIQELELKIHEMEDRSRQNNLRFRNFEEKGTQENLKQMLHQYFLALNIPIKDQDQPIK</sequence>
<reference evidence="3" key="1">
    <citation type="submission" date="2022-03" db="EMBL/GenBank/DDBJ databases">
        <authorList>
            <person name="Alioto T."/>
            <person name="Alioto T."/>
            <person name="Gomez Garrido J."/>
        </authorList>
    </citation>
    <scope>NUCLEOTIDE SEQUENCE</scope>
</reference>
<keyword evidence="4" id="KW-1185">Reference proteome</keyword>
<gene>
    <name evidence="3" type="ORF">PECUL_23A009591</name>
</gene>
<dbReference type="AlphaFoldDB" id="A0AAD1TAT8"/>
<evidence type="ECO:0000256" key="2">
    <source>
        <dbReference type="SAM" id="MobiDB-lite"/>
    </source>
</evidence>
<dbReference type="Proteomes" id="UP001295444">
    <property type="component" value="Chromosome 11"/>
</dbReference>
<protein>
    <submittedName>
        <fullName evidence="3">Uncharacterized protein</fullName>
    </submittedName>
</protein>
<feature type="coiled-coil region" evidence="1">
    <location>
        <begin position="94"/>
        <end position="156"/>
    </location>
</feature>
<keyword evidence="1" id="KW-0175">Coiled coil</keyword>
<feature type="compositionally biased region" description="Basic and acidic residues" evidence="2">
    <location>
        <begin position="1"/>
        <end position="22"/>
    </location>
</feature>